<sequence length="154" mass="16499">MNPALEGVERKGMQNCNRQGHSYIDATYCTNVLINGTILRILLFSNVEKGTIEELPADEEKCERMRAGGYAEGCFGLAPDIYCIVASGIILGMGILIIVLNHGSWMVLVAGIVLAVLAIVSAILLIIGGEFTVAVIVALILVIVAVVCEYDFLN</sequence>
<feature type="transmembrane region" description="Helical" evidence="1">
    <location>
        <begin position="107"/>
        <end position="127"/>
    </location>
</feature>
<keyword evidence="1" id="KW-0472">Membrane</keyword>
<gene>
    <name evidence="2" type="primary">Acey_s0403.g823</name>
    <name evidence="2" type="ORF">Y032_0403g823</name>
</gene>
<feature type="transmembrane region" description="Helical" evidence="1">
    <location>
        <begin position="133"/>
        <end position="153"/>
    </location>
</feature>
<feature type="transmembrane region" description="Helical" evidence="1">
    <location>
        <begin position="81"/>
        <end position="100"/>
    </location>
</feature>
<dbReference type="Proteomes" id="UP000024635">
    <property type="component" value="Unassembled WGS sequence"/>
</dbReference>
<accession>A0A016X338</accession>
<keyword evidence="1" id="KW-0812">Transmembrane</keyword>
<comment type="caution">
    <text evidence="2">The sequence shown here is derived from an EMBL/GenBank/DDBJ whole genome shotgun (WGS) entry which is preliminary data.</text>
</comment>
<keyword evidence="1" id="KW-1133">Transmembrane helix</keyword>
<evidence type="ECO:0000313" key="2">
    <source>
        <dbReference type="EMBL" id="EYC46251.1"/>
    </source>
</evidence>
<evidence type="ECO:0000313" key="3">
    <source>
        <dbReference type="Proteomes" id="UP000024635"/>
    </source>
</evidence>
<evidence type="ECO:0000256" key="1">
    <source>
        <dbReference type="SAM" id="Phobius"/>
    </source>
</evidence>
<protein>
    <submittedName>
        <fullName evidence="2">Uncharacterized protein</fullName>
    </submittedName>
</protein>
<dbReference type="EMBL" id="JARK01000003">
    <property type="protein sequence ID" value="EYC46251.1"/>
    <property type="molecule type" value="Genomic_DNA"/>
</dbReference>
<dbReference type="AlphaFoldDB" id="A0A016X338"/>
<keyword evidence="3" id="KW-1185">Reference proteome</keyword>
<reference evidence="3" key="1">
    <citation type="journal article" date="2015" name="Nat. Genet.">
        <title>The genome and transcriptome of the zoonotic hookworm Ancylostoma ceylanicum identify infection-specific gene families.</title>
        <authorList>
            <person name="Schwarz E.M."/>
            <person name="Hu Y."/>
            <person name="Antoshechkin I."/>
            <person name="Miller M.M."/>
            <person name="Sternberg P.W."/>
            <person name="Aroian R.V."/>
        </authorList>
    </citation>
    <scope>NUCLEOTIDE SEQUENCE</scope>
    <source>
        <strain evidence="3">HY135</strain>
    </source>
</reference>
<name>A0A016X338_9BILA</name>
<proteinExistence type="predicted"/>
<organism evidence="2 3">
    <name type="scientific">Ancylostoma ceylanicum</name>
    <dbReference type="NCBI Taxonomy" id="53326"/>
    <lineage>
        <taxon>Eukaryota</taxon>
        <taxon>Metazoa</taxon>
        <taxon>Ecdysozoa</taxon>
        <taxon>Nematoda</taxon>
        <taxon>Chromadorea</taxon>
        <taxon>Rhabditida</taxon>
        <taxon>Rhabditina</taxon>
        <taxon>Rhabditomorpha</taxon>
        <taxon>Strongyloidea</taxon>
        <taxon>Ancylostomatidae</taxon>
        <taxon>Ancylostomatinae</taxon>
        <taxon>Ancylostoma</taxon>
    </lineage>
</organism>